<evidence type="ECO:0000313" key="1">
    <source>
        <dbReference type="EMBL" id="CAB4152195.1"/>
    </source>
</evidence>
<sequence length="244" mass="28738">MVLITIDKEYQFPTQLNEITLRQFISISEKINDKDYESVVFDLIKISEDVFFNINIEGRFKIIQLIEILMDGEFLHEQKDIDLHLLIDCPIGQFEDWKAMLMQQKDKPWNALPYLCLLENGEYSFDKRIKERLNAWLDMPASVALFYQNIISQEFEDIKNKFLPLFENEVEDIQLEAGLQTLQQFGGYLTLIQLAGGIYKDIEAVSKTSVGEAYTFLTYKQIERQYEKNLQKLLSEKSNRHLQE</sequence>
<proteinExistence type="predicted"/>
<reference evidence="1" key="1">
    <citation type="submission" date="2020-04" db="EMBL/GenBank/DDBJ databases">
        <authorList>
            <person name="Chiriac C."/>
            <person name="Salcher M."/>
            <person name="Ghai R."/>
            <person name="Kavagutti S V."/>
        </authorList>
    </citation>
    <scope>NUCLEOTIDE SEQUENCE</scope>
</reference>
<accession>A0A6J5MY57</accession>
<organism evidence="1">
    <name type="scientific">uncultured Caudovirales phage</name>
    <dbReference type="NCBI Taxonomy" id="2100421"/>
    <lineage>
        <taxon>Viruses</taxon>
        <taxon>Duplodnaviria</taxon>
        <taxon>Heunggongvirae</taxon>
        <taxon>Uroviricota</taxon>
        <taxon>Caudoviricetes</taxon>
        <taxon>Peduoviridae</taxon>
        <taxon>Maltschvirus</taxon>
        <taxon>Maltschvirus maltsch</taxon>
    </lineage>
</organism>
<dbReference type="EMBL" id="LR796568">
    <property type="protein sequence ID" value="CAB4152195.1"/>
    <property type="molecule type" value="Genomic_DNA"/>
</dbReference>
<name>A0A6J5MY57_9CAUD</name>
<gene>
    <name evidence="1" type="ORF">UFOVP595_55</name>
</gene>
<protein>
    <submittedName>
        <fullName evidence="1">Uncharacterized protein</fullName>
    </submittedName>
</protein>